<reference evidence="2 3" key="1">
    <citation type="submission" date="2017-09" db="EMBL/GenBank/DDBJ databases">
        <title>Depth-based differentiation of microbial function through sediment-hosted aquifers and enrichment of novel symbionts in the deep terrestrial subsurface.</title>
        <authorList>
            <person name="Probst A.J."/>
            <person name="Ladd B."/>
            <person name="Jarett J.K."/>
            <person name="Geller-Mcgrath D.E."/>
            <person name="Sieber C.M."/>
            <person name="Emerson J.B."/>
            <person name="Anantharaman K."/>
            <person name="Thomas B.C."/>
            <person name="Malmstrom R."/>
            <person name="Stieglmeier M."/>
            <person name="Klingl A."/>
            <person name="Woyke T."/>
            <person name="Ryan C.M."/>
            <person name="Banfield J.F."/>
        </authorList>
    </citation>
    <scope>NUCLEOTIDE SEQUENCE [LARGE SCALE GENOMIC DNA]</scope>
    <source>
        <strain evidence="2">CG23_combo_of_CG06-09_8_20_14_all_34_8</strain>
    </source>
</reference>
<dbReference type="AlphaFoldDB" id="A0A2H0B677"/>
<evidence type="ECO:0000256" key="1">
    <source>
        <dbReference type="SAM" id="Phobius"/>
    </source>
</evidence>
<keyword evidence="1" id="KW-0472">Membrane</keyword>
<feature type="transmembrane region" description="Helical" evidence="1">
    <location>
        <begin position="47"/>
        <end position="65"/>
    </location>
</feature>
<proteinExistence type="predicted"/>
<accession>A0A2H0B677</accession>
<dbReference type="Proteomes" id="UP000229459">
    <property type="component" value="Unassembled WGS sequence"/>
</dbReference>
<comment type="caution">
    <text evidence="2">The sequence shown here is derived from an EMBL/GenBank/DDBJ whole genome shotgun (WGS) entry which is preliminary data.</text>
</comment>
<keyword evidence="1" id="KW-1133">Transmembrane helix</keyword>
<dbReference type="EMBL" id="PCSR01000064">
    <property type="protein sequence ID" value="PIP53124.1"/>
    <property type="molecule type" value="Genomic_DNA"/>
</dbReference>
<feature type="transmembrane region" description="Helical" evidence="1">
    <location>
        <begin position="12"/>
        <end position="35"/>
    </location>
</feature>
<keyword evidence="1" id="KW-0812">Transmembrane</keyword>
<evidence type="ECO:0000313" key="2">
    <source>
        <dbReference type="EMBL" id="PIP53124.1"/>
    </source>
</evidence>
<name>A0A2H0B677_9BACT</name>
<gene>
    <name evidence="2" type="ORF">COX08_02710</name>
</gene>
<sequence>MYQLPTWQYYLYLIFYIFVFMIDDLFVFFTAMVTLQAVGIQSKYTKTSHLIGGIIMLIIGLLMLFKPDILMFG</sequence>
<organism evidence="2 3">
    <name type="scientific">Candidatus Beckwithbacteria bacterium CG23_combo_of_CG06-09_8_20_14_all_34_8</name>
    <dbReference type="NCBI Taxonomy" id="1974497"/>
    <lineage>
        <taxon>Bacteria</taxon>
        <taxon>Candidatus Beckwithiibacteriota</taxon>
    </lineage>
</organism>
<evidence type="ECO:0000313" key="3">
    <source>
        <dbReference type="Proteomes" id="UP000229459"/>
    </source>
</evidence>
<protein>
    <submittedName>
        <fullName evidence="2">Uncharacterized protein</fullName>
    </submittedName>
</protein>